<evidence type="ECO:0000313" key="4">
    <source>
        <dbReference type="EMBL" id="SHK33857.1"/>
    </source>
</evidence>
<keyword evidence="4" id="KW-0418">Kinase</keyword>
<dbReference type="InterPro" id="IPR013749">
    <property type="entry name" value="PM/HMP-P_kinase-1"/>
</dbReference>
<protein>
    <submittedName>
        <fullName evidence="4">Hydroxymethylpyrimidine/phosphomethylpyrimidine kinase</fullName>
    </submittedName>
</protein>
<proteinExistence type="predicted"/>
<sequence length="310" mass="34615">MAVSPFFSSFAPMNKAILTITGSDGTGGSGVQADIQLISKLGGTAASVITSITVQNTLGIQEFHDLPATVVRQQVEAIINDLQPQIVKIGLLRRIDVVEMLAEVLQRYKPRHIIYVPVLTSAKGEQLVEHRVYQTIEKLLIPMCTVVLAPSDLAETPLRHGRANQLASALAYYLSHDEKVSDAMLHAQTYLKQLPADYADGNSRSEELYNQFLDAVEHYYHRYADVAFYAEQLNVSPRYLGQVTRQITGRSPKAIIDERITNEIETLITTTNKPLKDVAQLLGFSSQAHLSRFFKKRRGVPPTEFQHKQK</sequence>
<name>A0A1M6RNE0_XYLRU</name>
<gene>
    <name evidence="4" type="ORF">SAMN05216463_10235</name>
</gene>
<dbReference type="GO" id="GO:0009228">
    <property type="term" value="P:thiamine biosynthetic process"/>
    <property type="evidence" value="ECO:0007669"/>
    <property type="project" value="TreeGrafter"/>
</dbReference>
<dbReference type="SUPFAM" id="SSF46689">
    <property type="entry name" value="Homeodomain-like"/>
    <property type="match status" value="1"/>
</dbReference>
<dbReference type="SUPFAM" id="SSF53613">
    <property type="entry name" value="Ribokinase-like"/>
    <property type="match status" value="1"/>
</dbReference>
<dbReference type="GO" id="GO:0043565">
    <property type="term" value="F:sequence-specific DNA binding"/>
    <property type="evidence" value="ECO:0007669"/>
    <property type="project" value="InterPro"/>
</dbReference>
<dbReference type="PROSITE" id="PS01124">
    <property type="entry name" value="HTH_ARAC_FAMILY_2"/>
    <property type="match status" value="1"/>
</dbReference>
<dbReference type="GO" id="GO:0005829">
    <property type="term" value="C:cytosol"/>
    <property type="evidence" value="ECO:0007669"/>
    <property type="project" value="TreeGrafter"/>
</dbReference>
<dbReference type="PANTHER" id="PTHR20858">
    <property type="entry name" value="PHOSPHOMETHYLPYRIMIDINE KINASE"/>
    <property type="match status" value="1"/>
</dbReference>
<dbReference type="SMART" id="SM00342">
    <property type="entry name" value="HTH_ARAC"/>
    <property type="match status" value="1"/>
</dbReference>
<dbReference type="GO" id="GO:0008902">
    <property type="term" value="F:hydroxymethylpyrimidine kinase activity"/>
    <property type="evidence" value="ECO:0007669"/>
    <property type="project" value="TreeGrafter"/>
</dbReference>
<dbReference type="PANTHER" id="PTHR20858:SF17">
    <property type="entry name" value="HYDROXYMETHYLPYRIMIDINE_PHOSPHOMETHYLPYRIMIDINE KINASE THI20-RELATED"/>
    <property type="match status" value="1"/>
</dbReference>
<dbReference type="InterPro" id="IPR029056">
    <property type="entry name" value="Ribokinase-like"/>
</dbReference>
<dbReference type="AlphaFoldDB" id="A0A1M6RNE0"/>
<dbReference type="GO" id="GO:0008972">
    <property type="term" value="F:phosphomethylpyrimidine kinase activity"/>
    <property type="evidence" value="ECO:0007669"/>
    <property type="project" value="TreeGrafter"/>
</dbReference>
<dbReference type="EMBL" id="FRBD01000002">
    <property type="protein sequence ID" value="SHK33857.1"/>
    <property type="molecule type" value="Genomic_DNA"/>
</dbReference>
<dbReference type="Gene3D" id="1.10.10.60">
    <property type="entry name" value="Homeodomain-like"/>
    <property type="match status" value="1"/>
</dbReference>
<dbReference type="InterPro" id="IPR018060">
    <property type="entry name" value="HTH_AraC"/>
</dbReference>
<evidence type="ECO:0000256" key="2">
    <source>
        <dbReference type="ARBA" id="ARBA00023163"/>
    </source>
</evidence>
<keyword evidence="1" id="KW-0805">Transcription regulation</keyword>
<organism evidence="4 5">
    <name type="scientific">Xylanibacter ruminicola</name>
    <name type="common">Prevotella ruminicola</name>
    <dbReference type="NCBI Taxonomy" id="839"/>
    <lineage>
        <taxon>Bacteria</taxon>
        <taxon>Pseudomonadati</taxon>
        <taxon>Bacteroidota</taxon>
        <taxon>Bacteroidia</taxon>
        <taxon>Bacteroidales</taxon>
        <taxon>Prevotellaceae</taxon>
        <taxon>Xylanibacter</taxon>
    </lineage>
</organism>
<feature type="domain" description="HTH araC/xylS-type" evidence="3">
    <location>
        <begin position="210"/>
        <end position="308"/>
    </location>
</feature>
<dbReference type="Pfam" id="PF12833">
    <property type="entry name" value="HTH_18"/>
    <property type="match status" value="1"/>
</dbReference>
<keyword evidence="2" id="KW-0804">Transcription</keyword>
<keyword evidence="4" id="KW-0808">Transferase</keyword>
<dbReference type="Proteomes" id="UP000184130">
    <property type="component" value="Unassembled WGS sequence"/>
</dbReference>
<dbReference type="GO" id="GO:0003700">
    <property type="term" value="F:DNA-binding transcription factor activity"/>
    <property type="evidence" value="ECO:0007669"/>
    <property type="project" value="InterPro"/>
</dbReference>
<dbReference type="InterPro" id="IPR009057">
    <property type="entry name" value="Homeodomain-like_sf"/>
</dbReference>
<evidence type="ECO:0000256" key="1">
    <source>
        <dbReference type="ARBA" id="ARBA00023015"/>
    </source>
</evidence>
<dbReference type="Gene3D" id="3.40.1190.20">
    <property type="match status" value="1"/>
</dbReference>
<reference evidence="4 5" key="1">
    <citation type="submission" date="2016-11" db="EMBL/GenBank/DDBJ databases">
        <authorList>
            <person name="Jaros S."/>
            <person name="Januszkiewicz K."/>
            <person name="Wedrychowicz H."/>
        </authorList>
    </citation>
    <scope>NUCLEOTIDE SEQUENCE [LARGE SCALE GENOMIC DNA]</scope>
    <source>
        <strain evidence="4 5">KHT3</strain>
    </source>
</reference>
<dbReference type="Pfam" id="PF08543">
    <property type="entry name" value="Phos_pyr_kin"/>
    <property type="match status" value="1"/>
</dbReference>
<evidence type="ECO:0000313" key="5">
    <source>
        <dbReference type="Proteomes" id="UP000184130"/>
    </source>
</evidence>
<accession>A0A1M6RNE0</accession>
<evidence type="ECO:0000259" key="3">
    <source>
        <dbReference type="PROSITE" id="PS01124"/>
    </source>
</evidence>